<accession>A0A4Z2F7W1</accession>
<dbReference type="EMBL" id="SRLO01001515">
    <property type="protein sequence ID" value="TNN37238.1"/>
    <property type="molecule type" value="Genomic_DNA"/>
</dbReference>
<feature type="compositionally biased region" description="Pro residues" evidence="1">
    <location>
        <begin position="49"/>
        <end position="64"/>
    </location>
</feature>
<gene>
    <name evidence="2" type="ORF">EYF80_052591</name>
</gene>
<organism evidence="2 3">
    <name type="scientific">Liparis tanakae</name>
    <name type="common">Tanaka's snailfish</name>
    <dbReference type="NCBI Taxonomy" id="230148"/>
    <lineage>
        <taxon>Eukaryota</taxon>
        <taxon>Metazoa</taxon>
        <taxon>Chordata</taxon>
        <taxon>Craniata</taxon>
        <taxon>Vertebrata</taxon>
        <taxon>Euteleostomi</taxon>
        <taxon>Actinopterygii</taxon>
        <taxon>Neopterygii</taxon>
        <taxon>Teleostei</taxon>
        <taxon>Neoteleostei</taxon>
        <taxon>Acanthomorphata</taxon>
        <taxon>Eupercaria</taxon>
        <taxon>Perciformes</taxon>
        <taxon>Cottioidei</taxon>
        <taxon>Cottales</taxon>
        <taxon>Liparidae</taxon>
        <taxon>Liparis</taxon>
    </lineage>
</organism>
<evidence type="ECO:0000256" key="1">
    <source>
        <dbReference type="SAM" id="MobiDB-lite"/>
    </source>
</evidence>
<evidence type="ECO:0000313" key="2">
    <source>
        <dbReference type="EMBL" id="TNN37238.1"/>
    </source>
</evidence>
<reference evidence="2 3" key="1">
    <citation type="submission" date="2019-03" db="EMBL/GenBank/DDBJ databases">
        <title>First draft genome of Liparis tanakae, snailfish: a comprehensive survey of snailfish specific genes.</title>
        <authorList>
            <person name="Kim W."/>
            <person name="Song I."/>
            <person name="Jeong J.-H."/>
            <person name="Kim D."/>
            <person name="Kim S."/>
            <person name="Ryu S."/>
            <person name="Song J.Y."/>
            <person name="Lee S.K."/>
        </authorList>
    </citation>
    <scope>NUCLEOTIDE SEQUENCE [LARGE SCALE GENOMIC DNA]</scope>
    <source>
        <tissue evidence="2">Muscle</tissue>
    </source>
</reference>
<sequence>MASWEHREHNTIKSAEVSAPYCAVVVAAAPWEKEAEPWETTGATGLPYIPGPPGCPPWTFPPAEPEATAEETRTTPGITLARFRYGLEGRRTSLGGSPSREP</sequence>
<name>A0A4Z2F7W1_9TELE</name>
<comment type="caution">
    <text evidence="2">The sequence shown here is derived from an EMBL/GenBank/DDBJ whole genome shotgun (WGS) entry which is preliminary data.</text>
</comment>
<proteinExistence type="predicted"/>
<keyword evidence="3" id="KW-1185">Reference proteome</keyword>
<dbReference type="Proteomes" id="UP000314294">
    <property type="component" value="Unassembled WGS sequence"/>
</dbReference>
<protein>
    <submittedName>
        <fullName evidence="2">Uncharacterized protein</fullName>
    </submittedName>
</protein>
<feature type="region of interest" description="Disordered" evidence="1">
    <location>
        <begin position="41"/>
        <end position="77"/>
    </location>
</feature>
<evidence type="ECO:0000313" key="3">
    <source>
        <dbReference type="Proteomes" id="UP000314294"/>
    </source>
</evidence>
<dbReference type="AlphaFoldDB" id="A0A4Z2F7W1"/>